<accession>A0A147BEZ8</accession>
<keyword evidence="1" id="KW-0732">Signal</keyword>
<feature type="chain" id="PRO_5007542126" evidence="1">
    <location>
        <begin position="25"/>
        <end position="410"/>
    </location>
</feature>
<sequence>MEPPQLQVQVVHLLLLLLKPRVGLVHLGGDLGDGVAHARDEPEHAGSAEGRCARGPRKLRLQLEKLSEVRVHAERRVLGRALQEALQGRPPPLHKVLRGHPLVLGHLDLGHAENALLRHGRNDAPQVEVLLHQLLVEAQEVAEAPAHGHLALAEVAQVGTRHHPIAHKGPHALPNLLGFTHADLQQLLWLLLLFTPCLGLGTCIRGKEGGGPPGRVGGRGRQLLVRAPELQLGRAQQGGLRLGLVLVQVHLFHGRTLHRPWGRTRGVLAVCSGKGSLHEPLASILHTFATTASVRLCLYQTVQAFFYPSATTLSTISFIHLQPYPLALLSVCYSIPQRHPTLVGQHRCGTHIKKQTPSLPSKATIHHSKCHLDAMIKTLHIKTCVFYGVVHCSYYNSHFQNRTWTVPQLS</sequence>
<protein>
    <submittedName>
        <fullName evidence="2">Putative secreted protein</fullName>
    </submittedName>
</protein>
<feature type="signal peptide" evidence="1">
    <location>
        <begin position="1"/>
        <end position="24"/>
    </location>
</feature>
<evidence type="ECO:0000256" key="1">
    <source>
        <dbReference type="SAM" id="SignalP"/>
    </source>
</evidence>
<proteinExistence type="predicted"/>
<dbReference type="AlphaFoldDB" id="A0A147BEZ8"/>
<evidence type="ECO:0000313" key="2">
    <source>
        <dbReference type="EMBL" id="JAR89351.1"/>
    </source>
</evidence>
<organism evidence="2">
    <name type="scientific">Ixodes ricinus</name>
    <name type="common">Common tick</name>
    <name type="synonym">Acarus ricinus</name>
    <dbReference type="NCBI Taxonomy" id="34613"/>
    <lineage>
        <taxon>Eukaryota</taxon>
        <taxon>Metazoa</taxon>
        <taxon>Ecdysozoa</taxon>
        <taxon>Arthropoda</taxon>
        <taxon>Chelicerata</taxon>
        <taxon>Arachnida</taxon>
        <taxon>Acari</taxon>
        <taxon>Parasitiformes</taxon>
        <taxon>Ixodida</taxon>
        <taxon>Ixodoidea</taxon>
        <taxon>Ixodidae</taxon>
        <taxon>Ixodinae</taxon>
        <taxon>Ixodes</taxon>
    </lineage>
</organism>
<reference evidence="2" key="1">
    <citation type="journal article" date="2018" name="PLoS Negl. Trop. Dis.">
        <title>Sialome diversity of ticks revealed by RNAseq of single tick salivary glands.</title>
        <authorList>
            <person name="Perner J."/>
            <person name="Kropackova S."/>
            <person name="Kopacek P."/>
            <person name="Ribeiro J.M."/>
        </authorList>
    </citation>
    <scope>NUCLEOTIDE SEQUENCE</scope>
    <source>
        <strain evidence="2">Siblings of single egg batch collected in Ceske Budejovice</strain>
        <tissue evidence="2">Salivary glands</tissue>
    </source>
</reference>
<name>A0A147BEZ8_IXORI</name>
<dbReference type="EMBL" id="GEGO01006053">
    <property type="protein sequence ID" value="JAR89351.1"/>
    <property type="molecule type" value="Transcribed_RNA"/>
</dbReference>